<evidence type="ECO:0000313" key="8">
    <source>
        <dbReference type="EMBL" id="MBB3054334.1"/>
    </source>
</evidence>
<dbReference type="InterPro" id="IPR039425">
    <property type="entry name" value="RNA_pol_sigma-70-like"/>
</dbReference>
<dbReference type="EMBL" id="JACHWX010000002">
    <property type="protein sequence ID" value="MBB3054334.1"/>
    <property type="molecule type" value="Genomic_DNA"/>
</dbReference>
<feature type="domain" description="RNA polymerase sigma factor 70 region 4 type 2" evidence="7">
    <location>
        <begin position="129"/>
        <end position="179"/>
    </location>
</feature>
<accession>A0A839SAD7</accession>
<dbReference type="GO" id="GO:0006352">
    <property type="term" value="P:DNA-templated transcription initiation"/>
    <property type="evidence" value="ECO:0007669"/>
    <property type="project" value="InterPro"/>
</dbReference>
<dbReference type="SUPFAM" id="SSF88946">
    <property type="entry name" value="Sigma2 domain of RNA polymerase sigma factors"/>
    <property type="match status" value="1"/>
</dbReference>
<dbReference type="InterPro" id="IPR014284">
    <property type="entry name" value="RNA_pol_sigma-70_dom"/>
</dbReference>
<organism evidence="8 9">
    <name type="scientific">Mucilaginibacter gotjawali</name>
    <dbReference type="NCBI Taxonomy" id="1550579"/>
    <lineage>
        <taxon>Bacteria</taxon>
        <taxon>Pseudomonadati</taxon>
        <taxon>Bacteroidota</taxon>
        <taxon>Sphingobacteriia</taxon>
        <taxon>Sphingobacteriales</taxon>
        <taxon>Sphingobacteriaceae</taxon>
        <taxon>Mucilaginibacter</taxon>
    </lineage>
</organism>
<dbReference type="NCBIfam" id="TIGR02937">
    <property type="entry name" value="sigma70-ECF"/>
    <property type="match status" value="1"/>
</dbReference>
<dbReference type="InterPro" id="IPR013249">
    <property type="entry name" value="RNA_pol_sigma70_r4_t2"/>
</dbReference>
<dbReference type="PANTHER" id="PTHR43133">
    <property type="entry name" value="RNA POLYMERASE ECF-TYPE SIGMA FACTO"/>
    <property type="match status" value="1"/>
</dbReference>
<evidence type="ECO:0000259" key="7">
    <source>
        <dbReference type="Pfam" id="PF08281"/>
    </source>
</evidence>
<sequence>MTPTPSTANPQQWVALHADYLYAFALTRIGDEEQARDLVQETFLSALEGLDKFEYKSAERTWLTAIMKNKIMDVYRKRSKQPLTKSIDAMEGESQFFEPGMNNWKKEEWPAAFGIEDADPLQNKELQKILRACIQKLPPLWLSIFSMKHVDDESTTTICSELKVSDANFWVIIHRAKVNLRACLQKNWN</sequence>
<comment type="caution">
    <text evidence="8">The sequence shown here is derived from an EMBL/GenBank/DDBJ whole genome shotgun (WGS) entry which is preliminary data.</text>
</comment>
<dbReference type="GO" id="GO:0003677">
    <property type="term" value="F:DNA binding"/>
    <property type="evidence" value="ECO:0007669"/>
    <property type="project" value="UniProtKB-KW"/>
</dbReference>
<keyword evidence="4" id="KW-0238">DNA-binding</keyword>
<keyword evidence="3" id="KW-0731">Sigma factor</keyword>
<dbReference type="InterPro" id="IPR013324">
    <property type="entry name" value="RNA_pol_sigma_r3/r4-like"/>
</dbReference>
<dbReference type="GO" id="GO:0016987">
    <property type="term" value="F:sigma factor activity"/>
    <property type="evidence" value="ECO:0007669"/>
    <property type="project" value="UniProtKB-KW"/>
</dbReference>
<dbReference type="Pfam" id="PF04542">
    <property type="entry name" value="Sigma70_r2"/>
    <property type="match status" value="1"/>
</dbReference>
<dbReference type="AlphaFoldDB" id="A0A839SAD7"/>
<keyword evidence="5" id="KW-0804">Transcription</keyword>
<dbReference type="OrthoDB" id="9782108at2"/>
<comment type="similarity">
    <text evidence="1">Belongs to the sigma-70 factor family. ECF subfamily.</text>
</comment>
<keyword evidence="2" id="KW-0805">Transcription regulation</keyword>
<evidence type="ECO:0000256" key="5">
    <source>
        <dbReference type="ARBA" id="ARBA00023163"/>
    </source>
</evidence>
<dbReference type="Proteomes" id="UP000539265">
    <property type="component" value="Unassembled WGS sequence"/>
</dbReference>
<dbReference type="PANTHER" id="PTHR43133:SF8">
    <property type="entry name" value="RNA POLYMERASE SIGMA FACTOR HI_1459-RELATED"/>
    <property type="match status" value="1"/>
</dbReference>
<evidence type="ECO:0000256" key="4">
    <source>
        <dbReference type="ARBA" id="ARBA00023125"/>
    </source>
</evidence>
<dbReference type="Pfam" id="PF08281">
    <property type="entry name" value="Sigma70_r4_2"/>
    <property type="match status" value="1"/>
</dbReference>
<name>A0A839SAD7_9SPHI</name>
<feature type="domain" description="RNA polymerase sigma-70 region 2" evidence="6">
    <location>
        <begin position="14"/>
        <end position="80"/>
    </location>
</feature>
<gene>
    <name evidence="8" type="ORF">FHS11_000744</name>
</gene>
<evidence type="ECO:0000256" key="1">
    <source>
        <dbReference type="ARBA" id="ARBA00010641"/>
    </source>
</evidence>
<dbReference type="InterPro" id="IPR036388">
    <property type="entry name" value="WH-like_DNA-bd_sf"/>
</dbReference>
<reference evidence="8" key="1">
    <citation type="submission" date="2020-08" db="EMBL/GenBank/DDBJ databases">
        <title>Genomic Encyclopedia of Type Strains, Phase III (KMG-III): the genomes of soil and plant-associated and newly described type strains.</title>
        <authorList>
            <person name="Whitman W."/>
        </authorList>
    </citation>
    <scope>NUCLEOTIDE SEQUENCE [LARGE SCALE GENOMIC DNA]</scope>
    <source>
        <strain evidence="8">CECT 8628</strain>
    </source>
</reference>
<protein>
    <submittedName>
        <fullName evidence="8">RNA polymerase sigma-70 factor (ECF subfamily)</fullName>
    </submittedName>
</protein>
<dbReference type="SUPFAM" id="SSF88659">
    <property type="entry name" value="Sigma3 and sigma4 domains of RNA polymerase sigma factors"/>
    <property type="match status" value="1"/>
</dbReference>
<evidence type="ECO:0000256" key="2">
    <source>
        <dbReference type="ARBA" id="ARBA00023015"/>
    </source>
</evidence>
<evidence type="ECO:0000259" key="6">
    <source>
        <dbReference type="Pfam" id="PF04542"/>
    </source>
</evidence>
<dbReference type="InterPro" id="IPR013325">
    <property type="entry name" value="RNA_pol_sigma_r2"/>
</dbReference>
<dbReference type="RefSeq" id="WP_096357117.1">
    <property type="nucleotide sequence ID" value="NZ_AP017313.1"/>
</dbReference>
<evidence type="ECO:0000256" key="3">
    <source>
        <dbReference type="ARBA" id="ARBA00023082"/>
    </source>
</evidence>
<dbReference type="Gene3D" id="1.10.1740.10">
    <property type="match status" value="1"/>
</dbReference>
<keyword evidence="9" id="KW-1185">Reference proteome</keyword>
<proteinExistence type="inferred from homology"/>
<dbReference type="InterPro" id="IPR007627">
    <property type="entry name" value="RNA_pol_sigma70_r2"/>
</dbReference>
<evidence type="ECO:0000313" key="9">
    <source>
        <dbReference type="Proteomes" id="UP000539265"/>
    </source>
</evidence>
<dbReference type="Gene3D" id="1.10.10.10">
    <property type="entry name" value="Winged helix-like DNA-binding domain superfamily/Winged helix DNA-binding domain"/>
    <property type="match status" value="1"/>
</dbReference>